<dbReference type="AlphaFoldDB" id="A6JEF7"/>
<evidence type="ECO:0000313" key="2">
    <source>
        <dbReference type="Proteomes" id="UP000234681"/>
    </source>
</evidence>
<gene>
    <name evidence="1" type="ORF">rCG_20685</name>
</gene>
<organism evidence="1 2">
    <name type="scientific">Rattus norvegicus</name>
    <name type="common">Rat</name>
    <dbReference type="NCBI Taxonomy" id="10116"/>
    <lineage>
        <taxon>Eukaryota</taxon>
        <taxon>Metazoa</taxon>
        <taxon>Chordata</taxon>
        <taxon>Craniata</taxon>
        <taxon>Vertebrata</taxon>
        <taxon>Euteleostomi</taxon>
        <taxon>Mammalia</taxon>
        <taxon>Eutheria</taxon>
        <taxon>Euarchontoglires</taxon>
        <taxon>Glires</taxon>
        <taxon>Rodentia</taxon>
        <taxon>Myomorpha</taxon>
        <taxon>Muroidea</taxon>
        <taxon>Muridae</taxon>
        <taxon>Murinae</taxon>
        <taxon>Rattus</taxon>
    </lineage>
</organism>
<accession>A6JEF7</accession>
<protein>
    <submittedName>
        <fullName evidence="1">RCG20685, isoform CRA_b</fullName>
    </submittedName>
</protein>
<dbReference type="Proteomes" id="UP000234681">
    <property type="component" value="Chromosome 6"/>
</dbReference>
<reference evidence="2" key="1">
    <citation type="submission" date="2005-09" db="EMBL/GenBank/DDBJ databases">
        <authorList>
            <person name="Mural R.J."/>
            <person name="Li P.W."/>
            <person name="Adams M.D."/>
            <person name="Amanatides P.G."/>
            <person name="Baden-Tillson H."/>
            <person name="Barnstead M."/>
            <person name="Chin S.H."/>
            <person name="Dew I."/>
            <person name="Evans C.A."/>
            <person name="Ferriera S."/>
            <person name="Flanigan M."/>
            <person name="Fosler C."/>
            <person name="Glodek A."/>
            <person name="Gu Z."/>
            <person name="Holt R.A."/>
            <person name="Jennings D."/>
            <person name="Kraft C.L."/>
            <person name="Lu F."/>
            <person name="Nguyen T."/>
            <person name="Nusskern D.R."/>
            <person name="Pfannkoch C.M."/>
            <person name="Sitter C."/>
            <person name="Sutton G.G."/>
            <person name="Venter J.C."/>
            <person name="Wang Z."/>
            <person name="Woodage T."/>
            <person name="Zheng X.H."/>
            <person name="Zhong F."/>
        </authorList>
    </citation>
    <scope>NUCLEOTIDE SEQUENCE [LARGE SCALE GENOMIC DNA]</scope>
    <source>
        <strain>BN</strain>
        <strain evidence="2">Sprague-Dawley</strain>
    </source>
</reference>
<dbReference type="EMBL" id="CH473982">
    <property type="protein sequence ID" value="EDL81701.1"/>
    <property type="molecule type" value="Genomic_DNA"/>
</dbReference>
<evidence type="ECO:0000313" key="1">
    <source>
        <dbReference type="EMBL" id="EDL81701.1"/>
    </source>
</evidence>
<proteinExistence type="predicted"/>
<name>A6JEF7_RAT</name>
<sequence length="92" mass="10080">MKSWCQEPEAAACIVSAVRKPREMNPMSSSKPGSWRAKSNERVLAEPCSLWSASRTVCFYTLLQFLGLCSLACGLTSTFQPGTVAPPLLKRN</sequence>